<evidence type="ECO:0000313" key="1">
    <source>
        <dbReference type="EMBL" id="KRO26873.1"/>
    </source>
</evidence>
<dbReference type="RefSeq" id="WP_156404116.1">
    <property type="nucleotide sequence ID" value="NZ_AYGX02000102.1"/>
</dbReference>
<dbReference type="Proteomes" id="UP000050920">
    <property type="component" value="Unassembled WGS sequence"/>
</dbReference>
<protein>
    <submittedName>
        <fullName evidence="1">Extracellular protein</fullName>
    </submittedName>
</protein>
<proteinExistence type="predicted"/>
<comment type="caution">
    <text evidence="1">The sequence shown here is derived from an EMBL/GenBank/DDBJ whole genome shotgun (WGS) entry which is preliminary data.</text>
</comment>
<accession>A0A0R2NMB2</accession>
<evidence type="ECO:0000313" key="2">
    <source>
        <dbReference type="Proteomes" id="UP000050920"/>
    </source>
</evidence>
<sequence>MTLTVDLSDLRDRLPLIVGFRYNSSDGEVAYGFGTLGSNSTVADALNPTIDDGLTGTSTKITGTGTAGDTISSDVNSVTTTVGSDGKYSLDLGQAIGSATTVKITESNATGDSKSVTGDVKQKTLDITSKTTDVSMQPDDLVAVGKMTSDDEVIKWLVDQTGISATPSDGSDDTVTYANDDTGLVDKLKALGDNESTTINIYGKDGDLKSDSVAVTVTNHLGTLSFGSLSSSISYGSMEVPAKETLFAPTSNWDVSIKDTRATGSQWTLTASATAMTSTSGHTIPGGLVYRDGDTKTNLTDNATTIDTGTKAASVESTTVTDDWSATKGIFLDAQPSVYADTYNGTVNWSLQDTP</sequence>
<name>A0A0R2NMB2_9LACO</name>
<gene>
    <name evidence="1" type="ORF">DY78_GL000558</name>
</gene>
<dbReference type="EMBL" id="AYGX02000102">
    <property type="protein sequence ID" value="KRO26873.1"/>
    <property type="molecule type" value="Genomic_DNA"/>
</dbReference>
<dbReference type="AlphaFoldDB" id="A0A0R2NMB2"/>
<reference evidence="1 2" key="1">
    <citation type="journal article" date="2015" name="Genome Announc.">
        <title>Expanding the biotechnology potential of lactobacilli through comparative genomics of 213 strains and associated genera.</title>
        <authorList>
            <person name="Sun Z."/>
            <person name="Harris H.M."/>
            <person name="McCann A."/>
            <person name="Guo C."/>
            <person name="Argimon S."/>
            <person name="Zhang W."/>
            <person name="Yang X."/>
            <person name="Jeffery I.B."/>
            <person name="Cooney J.C."/>
            <person name="Kagawa T.F."/>
            <person name="Liu W."/>
            <person name="Song Y."/>
            <person name="Salvetti E."/>
            <person name="Wrobel A."/>
            <person name="Rasinkangas P."/>
            <person name="Parkhill J."/>
            <person name="Rea M.C."/>
            <person name="O'Sullivan O."/>
            <person name="Ritari J."/>
            <person name="Douillard F.P."/>
            <person name="Paul Ross R."/>
            <person name="Yang R."/>
            <person name="Briner A.E."/>
            <person name="Felis G.E."/>
            <person name="de Vos W.M."/>
            <person name="Barrangou R."/>
            <person name="Klaenhammer T.R."/>
            <person name="Caufield P.W."/>
            <person name="Cui Y."/>
            <person name="Zhang H."/>
            <person name="O'Toole P.W."/>
        </authorList>
    </citation>
    <scope>NUCLEOTIDE SEQUENCE [LARGE SCALE GENOMIC DNA]</scope>
    <source>
        <strain evidence="1 2">DSM 21115</strain>
    </source>
</reference>
<organism evidence="1 2">
    <name type="scientific">Lactiplantibacillus fabifermentans DSM 21115</name>
    <dbReference type="NCBI Taxonomy" id="1413187"/>
    <lineage>
        <taxon>Bacteria</taxon>
        <taxon>Bacillati</taxon>
        <taxon>Bacillota</taxon>
        <taxon>Bacilli</taxon>
        <taxon>Lactobacillales</taxon>
        <taxon>Lactobacillaceae</taxon>
        <taxon>Lactiplantibacillus</taxon>
    </lineage>
</organism>
<keyword evidence="2" id="KW-1185">Reference proteome</keyword>